<dbReference type="CDD" id="cd06261">
    <property type="entry name" value="TM_PBP2"/>
    <property type="match status" value="1"/>
</dbReference>
<dbReference type="GO" id="GO:0005886">
    <property type="term" value="C:plasma membrane"/>
    <property type="evidence" value="ECO:0007669"/>
    <property type="project" value="UniProtKB-SubCell"/>
</dbReference>
<keyword evidence="4 7" id="KW-0812">Transmembrane</keyword>
<feature type="transmembrane region" description="Helical" evidence="7">
    <location>
        <begin position="104"/>
        <end position="126"/>
    </location>
</feature>
<reference evidence="9 10" key="1">
    <citation type="journal article" date="2010" name="Stand. Genomic Sci.">
        <title>Complete genome sequence of Conexibacter woesei type strain (ID131577).</title>
        <authorList>
            <person name="Pukall R."/>
            <person name="Lapidus A."/>
            <person name="Glavina Del Rio T."/>
            <person name="Copeland A."/>
            <person name="Tice H."/>
            <person name="Cheng J.-F."/>
            <person name="Lucas S."/>
            <person name="Chen F."/>
            <person name="Nolan M."/>
            <person name="Bruce D."/>
            <person name="Goodwin L."/>
            <person name="Pitluck S."/>
            <person name="Mavromatis K."/>
            <person name="Ivanova N."/>
            <person name="Ovchinnikova G."/>
            <person name="Pati A."/>
            <person name="Chen A."/>
            <person name="Palaniappan K."/>
            <person name="Land M."/>
            <person name="Hauser L."/>
            <person name="Chang Y.-J."/>
            <person name="Jeffries C.D."/>
            <person name="Chain P."/>
            <person name="Meincke L."/>
            <person name="Sims D."/>
            <person name="Brettin T."/>
            <person name="Detter J.C."/>
            <person name="Rohde M."/>
            <person name="Goeker M."/>
            <person name="Bristow J."/>
            <person name="Eisen J.A."/>
            <person name="Markowitz V."/>
            <person name="Kyrpides N.C."/>
            <person name="Klenk H.-P."/>
            <person name="Hugenholtz P."/>
        </authorList>
    </citation>
    <scope>NUCLEOTIDE SEQUENCE [LARGE SCALE GENOMIC DNA]</scope>
    <source>
        <strain evidence="10">DSM 14684 / CIP 108061 / JCM 11494 / NBRC 100937 / ID131577</strain>
    </source>
</reference>
<dbReference type="EMBL" id="CP001854">
    <property type="protein sequence ID" value="ADB54006.1"/>
    <property type="molecule type" value="Genomic_DNA"/>
</dbReference>
<feature type="transmembrane region" description="Helical" evidence="7">
    <location>
        <begin position="228"/>
        <end position="246"/>
    </location>
</feature>
<accession>D3F0S2</accession>
<protein>
    <submittedName>
        <fullName evidence="9">Binding-protein-dependent transport systems inner membrane component</fullName>
    </submittedName>
</protein>
<feature type="transmembrane region" description="Helical" evidence="7">
    <location>
        <begin position="176"/>
        <end position="203"/>
    </location>
</feature>
<dbReference type="Proteomes" id="UP000008229">
    <property type="component" value="Chromosome"/>
</dbReference>
<evidence type="ECO:0000313" key="10">
    <source>
        <dbReference type="Proteomes" id="UP000008229"/>
    </source>
</evidence>
<comment type="subcellular location">
    <subcellularLocation>
        <location evidence="1 7">Cell membrane</location>
        <topology evidence="1 7">Multi-pass membrane protein</topology>
    </subcellularLocation>
</comment>
<dbReference type="PROSITE" id="PS50928">
    <property type="entry name" value="ABC_TM1"/>
    <property type="match status" value="1"/>
</dbReference>
<dbReference type="HOGENOM" id="CLU_046113_1_2_11"/>
<dbReference type="InterPro" id="IPR000515">
    <property type="entry name" value="MetI-like"/>
</dbReference>
<evidence type="ECO:0000259" key="8">
    <source>
        <dbReference type="PROSITE" id="PS50928"/>
    </source>
</evidence>
<comment type="similarity">
    <text evidence="7">Belongs to the binding-protein-dependent transport system permease family.</text>
</comment>
<feature type="transmembrane region" description="Helical" evidence="7">
    <location>
        <begin position="12"/>
        <end position="31"/>
    </location>
</feature>
<evidence type="ECO:0000256" key="2">
    <source>
        <dbReference type="ARBA" id="ARBA00022448"/>
    </source>
</evidence>
<dbReference type="PANTHER" id="PTHR30151:SF0">
    <property type="entry name" value="ABC TRANSPORTER PERMEASE PROTEIN MJ0413-RELATED"/>
    <property type="match status" value="1"/>
</dbReference>
<dbReference type="eggNOG" id="COG0600">
    <property type="taxonomic scope" value="Bacteria"/>
</dbReference>
<dbReference type="OrthoDB" id="3173654at2"/>
<dbReference type="InterPro" id="IPR035906">
    <property type="entry name" value="MetI-like_sf"/>
</dbReference>
<evidence type="ECO:0000256" key="6">
    <source>
        <dbReference type="ARBA" id="ARBA00023136"/>
    </source>
</evidence>
<evidence type="ECO:0000256" key="4">
    <source>
        <dbReference type="ARBA" id="ARBA00022692"/>
    </source>
</evidence>
<organism evidence="9 10">
    <name type="scientific">Conexibacter woesei (strain DSM 14684 / CCUG 47730 / CIP 108061 / JCM 11494 / NBRC 100937 / ID131577)</name>
    <dbReference type="NCBI Taxonomy" id="469383"/>
    <lineage>
        <taxon>Bacteria</taxon>
        <taxon>Bacillati</taxon>
        <taxon>Actinomycetota</taxon>
        <taxon>Thermoleophilia</taxon>
        <taxon>Solirubrobacterales</taxon>
        <taxon>Conexibacteraceae</taxon>
        <taxon>Conexibacter</taxon>
    </lineage>
</organism>
<reference evidence="10" key="2">
    <citation type="submission" date="2010-01" db="EMBL/GenBank/DDBJ databases">
        <title>The complete genome of Conexibacter woesei DSM 14684.</title>
        <authorList>
            <consortium name="US DOE Joint Genome Institute (JGI-PGF)"/>
            <person name="Lucas S."/>
            <person name="Copeland A."/>
            <person name="Lapidus A."/>
            <person name="Glavina del Rio T."/>
            <person name="Dalin E."/>
            <person name="Tice H."/>
            <person name="Bruce D."/>
            <person name="Goodwin L."/>
            <person name="Pitluck S."/>
            <person name="Kyrpides N."/>
            <person name="Mavromatis K."/>
            <person name="Ivanova N."/>
            <person name="Mikhailova N."/>
            <person name="Chertkov O."/>
            <person name="Brettin T."/>
            <person name="Detter J.C."/>
            <person name="Han C."/>
            <person name="Larimer F."/>
            <person name="Land M."/>
            <person name="Hauser L."/>
            <person name="Markowitz V."/>
            <person name="Cheng J.-F."/>
            <person name="Hugenholtz P."/>
            <person name="Woyke T."/>
            <person name="Wu D."/>
            <person name="Pukall R."/>
            <person name="Steenblock K."/>
            <person name="Schneider S."/>
            <person name="Klenk H.-P."/>
            <person name="Eisen J.A."/>
        </authorList>
    </citation>
    <scope>NUCLEOTIDE SEQUENCE [LARGE SCALE GENOMIC DNA]</scope>
    <source>
        <strain evidence="10">DSM 14684 / CIP 108061 / JCM 11494 / NBRC 100937 / ID131577</strain>
    </source>
</reference>
<dbReference type="PANTHER" id="PTHR30151">
    <property type="entry name" value="ALKANE SULFONATE ABC TRANSPORTER-RELATED, MEMBRANE SUBUNIT"/>
    <property type="match status" value="1"/>
</dbReference>
<dbReference type="KEGG" id="cwo:Cwoe_5602"/>
<keyword evidence="2 7" id="KW-0813">Transport</keyword>
<keyword evidence="6 7" id="KW-0472">Membrane</keyword>
<evidence type="ECO:0000256" key="7">
    <source>
        <dbReference type="RuleBase" id="RU363032"/>
    </source>
</evidence>
<feature type="domain" description="ABC transmembrane type-1" evidence="8">
    <location>
        <begin position="66"/>
        <end position="247"/>
    </location>
</feature>
<proteinExistence type="inferred from homology"/>
<sequence length="263" mass="28148">MTAARLKKFAGRSYVLLAIELAIIVACWQIAVAELDLVNPVFLPAPTEILVGFKELVESGDLWTNVQASFTAYVLGLGLAIVVGIVVGLLLGSFIPVDKLVGPVLWAVYAVPWLAYRPLSVVWFGFGRGPVIFLAFVAAVFPIIINTAAGARTVSPSFLNAGRVFGMRTPAIFRKIVIPSTLPFIFVGVRQSAILAALGVLVAELTGSAEGVGALISLSTNSFQTERAFAAIAMAIVWMFFVGELLKHLSDRLGRWNTTAGQR</sequence>
<gene>
    <name evidence="9" type="ordered locus">Cwoe_5602</name>
</gene>
<dbReference type="GO" id="GO:0055085">
    <property type="term" value="P:transmembrane transport"/>
    <property type="evidence" value="ECO:0007669"/>
    <property type="project" value="InterPro"/>
</dbReference>
<keyword evidence="3" id="KW-1003">Cell membrane</keyword>
<evidence type="ECO:0000313" key="9">
    <source>
        <dbReference type="EMBL" id="ADB54006.1"/>
    </source>
</evidence>
<evidence type="ECO:0000256" key="5">
    <source>
        <dbReference type="ARBA" id="ARBA00022989"/>
    </source>
</evidence>
<dbReference type="Pfam" id="PF00528">
    <property type="entry name" value="BPD_transp_1"/>
    <property type="match status" value="1"/>
</dbReference>
<feature type="transmembrane region" description="Helical" evidence="7">
    <location>
        <begin position="70"/>
        <end position="92"/>
    </location>
</feature>
<dbReference type="Gene3D" id="1.10.3720.10">
    <property type="entry name" value="MetI-like"/>
    <property type="match status" value="1"/>
</dbReference>
<name>D3F0S2_CONWI</name>
<evidence type="ECO:0000256" key="1">
    <source>
        <dbReference type="ARBA" id="ARBA00004651"/>
    </source>
</evidence>
<dbReference type="RefSeq" id="WP_012937057.1">
    <property type="nucleotide sequence ID" value="NC_013739.1"/>
</dbReference>
<dbReference type="AlphaFoldDB" id="D3F0S2"/>
<dbReference type="STRING" id="469383.Cwoe_5602"/>
<evidence type="ECO:0000256" key="3">
    <source>
        <dbReference type="ARBA" id="ARBA00022475"/>
    </source>
</evidence>
<dbReference type="SUPFAM" id="SSF161098">
    <property type="entry name" value="MetI-like"/>
    <property type="match status" value="1"/>
</dbReference>
<keyword evidence="10" id="KW-1185">Reference proteome</keyword>
<feature type="transmembrane region" description="Helical" evidence="7">
    <location>
        <begin position="132"/>
        <end position="155"/>
    </location>
</feature>
<keyword evidence="5 7" id="KW-1133">Transmembrane helix</keyword>